<dbReference type="PATRIC" id="fig|1126833.4.peg.697"/>
<dbReference type="Proteomes" id="UP000032633">
    <property type="component" value="Chromosome"/>
</dbReference>
<proteinExistence type="predicted"/>
<evidence type="ECO:0000256" key="1">
    <source>
        <dbReference type="SAM" id="Phobius"/>
    </source>
</evidence>
<keyword evidence="3" id="KW-1185">Reference proteome</keyword>
<reference evidence="2 3" key="1">
    <citation type="journal article" date="2015" name="J. Biotechnol.">
        <title>Complete genome sequence of Paenibacillus beijingensis 7188(T) (=DSM 24997(T)), a novel rhizobacterium from jujube garden soil.</title>
        <authorList>
            <person name="Kwak Y."/>
            <person name="Shin J.H."/>
        </authorList>
    </citation>
    <scope>NUCLEOTIDE SEQUENCE [LARGE SCALE GENOMIC DNA]</scope>
    <source>
        <strain evidence="2 3">DSM 24997</strain>
    </source>
</reference>
<organism evidence="2 3">
    <name type="scientific">Paenibacillus beijingensis</name>
    <dbReference type="NCBI Taxonomy" id="1126833"/>
    <lineage>
        <taxon>Bacteria</taxon>
        <taxon>Bacillati</taxon>
        <taxon>Bacillota</taxon>
        <taxon>Bacilli</taxon>
        <taxon>Bacillales</taxon>
        <taxon>Paenibacillaceae</taxon>
        <taxon>Paenibacillus</taxon>
    </lineage>
</organism>
<protein>
    <submittedName>
        <fullName evidence="2">Membrane protein</fullName>
    </submittedName>
</protein>
<keyword evidence="1" id="KW-1133">Transmembrane helix</keyword>
<name>A0A0D5NEK4_9BACL</name>
<dbReference type="RefSeq" id="WP_045669244.1">
    <property type="nucleotide sequence ID" value="NZ_CP011058.1"/>
</dbReference>
<accession>A0A0D5NEK4</accession>
<dbReference type="HOGENOM" id="CLU_158501_0_0_9"/>
<evidence type="ECO:0000313" key="3">
    <source>
        <dbReference type="Proteomes" id="UP000032633"/>
    </source>
</evidence>
<sequence>MALPRLMRLITGVCELILGIPVIGGLIIIGTGYIPLTFMLILHILTLVVCVRARSEIHGSIVGIVTSFIAYIPFVGMIMHIITGLLLVISSASRSERYRWRS</sequence>
<dbReference type="EMBL" id="CP011058">
    <property type="protein sequence ID" value="AJY73809.1"/>
    <property type="molecule type" value="Genomic_DNA"/>
</dbReference>
<keyword evidence="1" id="KW-0812">Transmembrane</keyword>
<dbReference type="AlphaFoldDB" id="A0A0D5NEK4"/>
<dbReference type="OrthoDB" id="1925744at2"/>
<dbReference type="KEGG" id="pbj:VN24_03140"/>
<dbReference type="STRING" id="1126833.VN24_03140"/>
<evidence type="ECO:0000313" key="2">
    <source>
        <dbReference type="EMBL" id="AJY73809.1"/>
    </source>
</evidence>
<feature type="transmembrane region" description="Helical" evidence="1">
    <location>
        <begin position="61"/>
        <end position="89"/>
    </location>
</feature>
<feature type="transmembrane region" description="Helical" evidence="1">
    <location>
        <begin position="6"/>
        <end position="29"/>
    </location>
</feature>
<keyword evidence="1" id="KW-0472">Membrane</keyword>
<reference evidence="3" key="2">
    <citation type="submission" date="2015-03" db="EMBL/GenBank/DDBJ databases">
        <title>Genome sequence of Paenibacillus beijingensis strain DSM 24997T.</title>
        <authorList>
            <person name="Kwak Y."/>
            <person name="Shin J.-H."/>
        </authorList>
    </citation>
    <scope>NUCLEOTIDE SEQUENCE [LARGE SCALE GENOMIC DNA]</scope>
    <source>
        <strain evidence="3">DSM 24997</strain>
    </source>
</reference>
<gene>
    <name evidence="2" type="ORF">VN24_03140</name>
</gene>